<dbReference type="GO" id="GO:0016740">
    <property type="term" value="F:transferase activity"/>
    <property type="evidence" value="ECO:0007669"/>
    <property type="project" value="UniProtKB-KW"/>
</dbReference>
<comment type="similarity">
    <text evidence="1">Belongs to the plant acyltransferase family.</text>
</comment>
<evidence type="ECO:0000256" key="2">
    <source>
        <dbReference type="ARBA" id="ARBA00022679"/>
    </source>
</evidence>
<dbReference type="PANTHER" id="PTHR31147">
    <property type="entry name" value="ACYL TRANSFERASE 4"/>
    <property type="match status" value="1"/>
</dbReference>
<evidence type="ECO:0000313" key="4">
    <source>
        <dbReference type="Proteomes" id="UP000290289"/>
    </source>
</evidence>
<comment type="caution">
    <text evidence="3">The sequence shown here is derived from an EMBL/GenBank/DDBJ whole genome shotgun (WGS) entry which is preliminary data.</text>
</comment>
<dbReference type="InterPro" id="IPR050898">
    <property type="entry name" value="Plant_acyltransferase"/>
</dbReference>
<dbReference type="AlphaFoldDB" id="A0A498JP69"/>
<proteinExistence type="inferred from homology"/>
<reference evidence="3 4" key="1">
    <citation type="submission" date="2018-10" db="EMBL/GenBank/DDBJ databases">
        <title>A high-quality apple genome assembly.</title>
        <authorList>
            <person name="Hu J."/>
        </authorList>
    </citation>
    <scope>NUCLEOTIDE SEQUENCE [LARGE SCALE GENOMIC DNA]</scope>
    <source>
        <strain evidence="4">cv. HFTH1</strain>
        <tissue evidence="3">Young leaf</tissue>
    </source>
</reference>
<dbReference type="EMBL" id="RDQH01000332">
    <property type="protein sequence ID" value="RXH96925.1"/>
    <property type="molecule type" value="Genomic_DNA"/>
</dbReference>
<sequence>MVKVSCSSRLLLTSHLSKGDKILPPCPLLEEFLFNFPSSDGIIGFQVTCLTCGGFILALRLNHKMCDAPGLLQFLNAIAEMARGAHAPSILPVWERELLFARYPSRIICAHHEYEDVIDHSDGSYASSNQSNMLQRSFYFGAKEMRAVRVSCAVNARGEHHNVRLPLGYYGNAFAFPAAVSKVEPLCKNPLGYALLWSFGDVNCGWGQPVFAGPAKALDLICFYIQHKNNTEDGILVPMCLPFSAMERF</sequence>
<dbReference type="PANTHER" id="PTHR31147:SF66">
    <property type="entry name" value="OS05G0315700 PROTEIN"/>
    <property type="match status" value="1"/>
</dbReference>
<keyword evidence="4" id="KW-1185">Reference proteome</keyword>
<evidence type="ECO:0000313" key="3">
    <source>
        <dbReference type="EMBL" id="RXH96925.1"/>
    </source>
</evidence>
<dbReference type="Proteomes" id="UP000290289">
    <property type="component" value="Chromosome 6"/>
</dbReference>
<gene>
    <name evidence="3" type="ORF">DVH24_035593</name>
</gene>
<protein>
    <submittedName>
        <fullName evidence="3">Uncharacterized protein</fullName>
    </submittedName>
</protein>
<organism evidence="3 4">
    <name type="scientific">Malus domestica</name>
    <name type="common">Apple</name>
    <name type="synonym">Pyrus malus</name>
    <dbReference type="NCBI Taxonomy" id="3750"/>
    <lineage>
        <taxon>Eukaryota</taxon>
        <taxon>Viridiplantae</taxon>
        <taxon>Streptophyta</taxon>
        <taxon>Embryophyta</taxon>
        <taxon>Tracheophyta</taxon>
        <taxon>Spermatophyta</taxon>
        <taxon>Magnoliopsida</taxon>
        <taxon>eudicotyledons</taxon>
        <taxon>Gunneridae</taxon>
        <taxon>Pentapetalae</taxon>
        <taxon>rosids</taxon>
        <taxon>fabids</taxon>
        <taxon>Rosales</taxon>
        <taxon>Rosaceae</taxon>
        <taxon>Amygdaloideae</taxon>
        <taxon>Maleae</taxon>
        <taxon>Malus</taxon>
    </lineage>
</organism>
<dbReference type="InterPro" id="IPR023213">
    <property type="entry name" value="CAT-like_dom_sf"/>
</dbReference>
<keyword evidence="2" id="KW-0808">Transferase</keyword>
<dbReference type="STRING" id="3750.A0A498JP69"/>
<evidence type="ECO:0000256" key="1">
    <source>
        <dbReference type="ARBA" id="ARBA00009861"/>
    </source>
</evidence>
<dbReference type="Pfam" id="PF02458">
    <property type="entry name" value="Transferase"/>
    <property type="match status" value="1"/>
</dbReference>
<name>A0A498JP69_MALDO</name>
<dbReference type="GO" id="GO:0009836">
    <property type="term" value="P:fruit ripening, climacteric"/>
    <property type="evidence" value="ECO:0007669"/>
    <property type="project" value="UniProtKB-ARBA"/>
</dbReference>
<dbReference type="Gene3D" id="3.30.559.10">
    <property type="entry name" value="Chloramphenicol acetyltransferase-like domain"/>
    <property type="match status" value="2"/>
</dbReference>
<accession>A0A498JP69</accession>